<dbReference type="RefSeq" id="WP_175606435.1">
    <property type="nucleotide sequence ID" value="NZ_JABWGO010000024.1"/>
</dbReference>
<keyword evidence="2" id="KW-1185">Reference proteome</keyword>
<dbReference type="Proteomes" id="UP000546126">
    <property type="component" value="Unassembled WGS sequence"/>
</dbReference>
<name>A0A7Y6IYX2_9ACTN</name>
<proteinExistence type="predicted"/>
<accession>A0A7Y6IYX2</accession>
<dbReference type="EMBL" id="JABWGO010000024">
    <property type="protein sequence ID" value="NUW46994.1"/>
    <property type="molecule type" value="Genomic_DNA"/>
</dbReference>
<evidence type="ECO:0000313" key="1">
    <source>
        <dbReference type="EMBL" id="NUW46994.1"/>
    </source>
</evidence>
<evidence type="ECO:0000313" key="2">
    <source>
        <dbReference type="Proteomes" id="UP000546126"/>
    </source>
</evidence>
<organism evidence="1 2">
    <name type="scientific">Nonomuraea rhodomycinica</name>
    <dbReference type="NCBI Taxonomy" id="1712872"/>
    <lineage>
        <taxon>Bacteria</taxon>
        <taxon>Bacillati</taxon>
        <taxon>Actinomycetota</taxon>
        <taxon>Actinomycetes</taxon>
        <taxon>Streptosporangiales</taxon>
        <taxon>Streptosporangiaceae</taxon>
        <taxon>Nonomuraea</taxon>
    </lineage>
</organism>
<sequence length="120" mass="12940">MPAITYRIDEAHRAALETAASYYYGLPFDALSFTEALSLVRAQIQAKPMAEQVITDGMTVVDAAADGAEAAAAALRQFADALAITAPDEVLIVIVTDARSLMARVMGRARETYRFTPTAW</sequence>
<reference evidence="1 2" key="1">
    <citation type="submission" date="2020-06" db="EMBL/GenBank/DDBJ databases">
        <authorList>
            <person name="Chanama M."/>
        </authorList>
    </citation>
    <scope>NUCLEOTIDE SEQUENCE [LARGE SCALE GENOMIC DNA]</scope>
    <source>
        <strain evidence="1 2">TBRC6557</strain>
    </source>
</reference>
<gene>
    <name evidence="1" type="ORF">HT134_43870</name>
</gene>
<protein>
    <submittedName>
        <fullName evidence="1">Uncharacterized protein</fullName>
    </submittedName>
</protein>
<dbReference type="AlphaFoldDB" id="A0A7Y6IYX2"/>
<comment type="caution">
    <text evidence="1">The sequence shown here is derived from an EMBL/GenBank/DDBJ whole genome shotgun (WGS) entry which is preliminary data.</text>
</comment>